<keyword evidence="3" id="KW-1185">Reference proteome</keyword>
<organism evidence="2 3">
    <name type="scientific">Effrenium voratum</name>
    <dbReference type="NCBI Taxonomy" id="2562239"/>
    <lineage>
        <taxon>Eukaryota</taxon>
        <taxon>Sar</taxon>
        <taxon>Alveolata</taxon>
        <taxon>Dinophyceae</taxon>
        <taxon>Suessiales</taxon>
        <taxon>Symbiodiniaceae</taxon>
        <taxon>Effrenium</taxon>
    </lineage>
</organism>
<feature type="non-terminal residue" evidence="2">
    <location>
        <position position="1"/>
    </location>
</feature>
<feature type="compositionally biased region" description="Basic and acidic residues" evidence="1">
    <location>
        <begin position="111"/>
        <end position="131"/>
    </location>
</feature>
<accession>A0AA36IPR1</accession>
<dbReference type="Proteomes" id="UP001178507">
    <property type="component" value="Unassembled WGS sequence"/>
</dbReference>
<evidence type="ECO:0000313" key="2">
    <source>
        <dbReference type="EMBL" id="CAJ1390398.1"/>
    </source>
</evidence>
<feature type="region of interest" description="Disordered" evidence="1">
    <location>
        <begin position="101"/>
        <end position="131"/>
    </location>
</feature>
<proteinExistence type="predicted"/>
<sequence length="265" mass="31071">KLRWHPVVMPLGLKYETLSRSSPCIVAAHNLRQWSLDRYRLVPERKSSEPNFAHLDRIDLIGGNGRWRQKRAEEEFARRAIEEEKKLRELQEAEEKRRQRKLAFQARRRRQQEEEDRRRKEERERQRQETVRMEELRRIEEQRDRVRREQEEKEWLARQPKPCEVCSGSGKCVACLGVGTNPALFLASECGYKTPKDYGRRPQGCDGCYGFKQNLLAELKKGTGRCPNCDGWGKIRPDIDLTSPMGRTKRNSIAQAATGFFNSSV</sequence>
<dbReference type="AlphaFoldDB" id="A0AA36IPR1"/>
<evidence type="ECO:0000313" key="3">
    <source>
        <dbReference type="Proteomes" id="UP001178507"/>
    </source>
</evidence>
<reference evidence="2" key="1">
    <citation type="submission" date="2023-08" db="EMBL/GenBank/DDBJ databases">
        <authorList>
            <person name="Chen Y."/>
            <person name="Shah S."/>
            <person name="Dougan E. K."/>
            <person name="Thang M."/>
            <person name="Chan C."/>
        </authorList>
    </citation>
    <scope>NUCLEOTIDE SEQUENCE</scope>
</reference>
<protein>
    <submittedName>
        <fullName evidence="2">Uncharacterized protein</fullName>
    </submittedName>
</protein>
<evidence type="ECO:0000256" key="1">
    <source>
        <dbReference type="SAM" id="MobiDB-lite"/>
    </source>
</evidence>
<dbReference type="EMBL" id="CAUJNA010002068">
    <property type="protein sequence ID" value="CAJ1390398.1"/>
    <property type="molecule type" value="Genomic_DNA"/>
</dbReference>
<name>A0AA36IPR1_9DINO</name>
<feature type="compositionally biased region" description="Basic residues" evidence="1">
    <location>
        <begin position="101"/>
        <end position="110"/>
    </location>
</feature>
<gene>
    <name evidence="2" type="ORF">EVOR1521_LOCUS15836</name>
</gene>
<comment type="caution">
    <text evidence="2">The sequence shown here is derived from an EMBL/GenBank/DDBJ whole genome shotgun (WGS) entry which is preliminary data.</text>
</comment>